<dbReference type="Proteomes" id="UP000034181">
    <property type="component" value="Unassembled WGS sequence"/>
</dbReference>
<feature type="domain" description="SIS" evidence="3">
    <location>
        <begin position="41"/>
        <end position="183"/>
    </location>
</feature>
<dbReference type="Gene3D" id="3.40.50.10490">
    <property type="entry name" value="Glucose-6-phosphate isomerase like protein, domain 1"/>
    <property type="match status" value="2"/>
</dbReference>
<comment type="similarity">
    <text evidence="1">Belongs to the PGI/PMI family.</text>
</comment>
<evidence type="ECO:0000313" key="5">
    <source>
        <dbReference type="Proteomes" id="UP000034181"/>
    </source>
</evidence>
<dbReference type="AlphaFoldDB" id="A0A0G0K869"/>
<dbReference type="CDD" id="cd05637">
    <property type="entry name" value="SIS_PGI_PMI_2"/>
    <property type="match status" value="1"/>
</dbReference>
<evidence type="ECO:0000313" key="4">
    <source>
        <dbReference type="EMBL" id="KKQ75042.1"/>
    </source>
</evidence>
<dbReference type="GO" id="GO:0005975">
    <property type="term" value="P:carbohydrate metabolic process"/>
    <property type="evidence" value="ECO:0007669"/>
    <property type="project" value="InterPro"/>
</dbReference>
<accession>A0A0G0K869</accession>
<dbReference type="GO" id="GO:1901135">
    <property type="term" value="P:carbohydrate derivative metabolic process"/>
    <property type="evidence" value="ECO:0007669"/>
    <property type="project" value="InterPro"/>
</dbReference>
<gene>
    <name evidence="4" type="ORF">US96_C0018G0014</name>
</gene>
<evidence type="ECO:0000256" key="1">
    <source>
        <dbReference type="ARBA" id="ARBA00010523"/>
    </source>
</evidence>
<dbReference type="InterPro" id="IPR001347">
    <property type="entry name" value="SIS_dom"/>
</dbReference>
<organism evidence="4 5">
    <name type="scientific">Candidatus Woesebacteria bacterium GW2011_GWB1_38_5b</name>
    <dbReference type="NCBI Taxonomy" id="1618569"/>
    <lineage>
        <taxon>Bacteria</taxon>
        <taxon>Candidatus Woeseibacteriota</taxon>
    </lineage>
</organism>
<dbReference type="GO" id="GO:0004347">
    <property type="term" value="F:glucose-6-phosphate isomerase activity"/>
    <property type="evidence" value="ECO:0007669"/>
    <property type="project" value="InterPro"/>
</dbReference>
<sequence length="365" mass="41064">MTILDDIKKMKSIDKSDVYGSIEQLPQQCIHAYGDCETVMVPESYIDINKIVLTGMGGSGLGARIMESVYALEIKHPLIRINDYDLPSWADEKTLVICSSFSGATAETIENAKQAIKRGCKWLAIGSGGTLIDLAQENKAPFYKIIPTYNPSKEPRMAVGYSVVGQLSLSSKAKIINFTKEDLERICSLLEEIVKKCNVEVPFKNNQAKKLAKKLFNKIVIFVGARHMLGALHTVKNQLNENSKTFSTRFDLPELNHHLMEGLVQPSSNKENLFFLFIDSDLYPEIIRKRLKITEDVVEKLGIGSYTFKVAANAKLSQAFEFIQFGGFVNFYLGMLYQTDPAPIPWVDYFKNRLGQPLGQWKKSK</sequence>
<reference evidence="4 5" key="1">
    <citation type="journal article" date="2015" name="Nature">
        <title>rRNA introns, odd ribosomes, and small enigmatic genomes across a large radiation of phyla.</title>
        <authorList>
            <person name="Brown C.T."/>
            <person name="Hug L.A."/>
            <person name="Thomas B.C."/>
            <person name="Sharon I."/>
            <person name="Castelle C.J."/>
            <person name="Singh A."/>
            <person name="Wilkins M.J."/>
            <person name="Williams K.H."/>
            <person name="Banfield J.F."/>
        </authorList>
    </citation>
    <scope>NUCLEOTIDE SEQUENCE [LARGE SCALE GENOMIC DNA]</scope>
</reference>
<evidence type="ECO:0000259" key="3">
    <source>
        <dbReference type="PROSITE" id="PS51464"/>
    </source>
</evidence>
<dbReference type="PROSITE" id="PS51464">
    <property type="entry name" value="SIS"/>
    <property type="match status" value="1"/>
</dbReference>
<dbReference type="Pfam" id="PF10432">
    <property type="entry name" value="bact-PGI_C"/>
    <property type="match status" value="1"/>
</dbReference>
<comment type="caution">
    <text evidence="4">The sequence shown here is derived from an EMBL/GenBank/DDBJ whole genome shotgun (WGS) entry which is preliminary data.</text>
</comment>
<dbReference type="GO" id="GO:0004476">
    <property type="term" value="F:mannose-6-phosphate isomerase activity"/>
    <property type="evidence" value="ECO:0007669"/>
    <property type="project" value="InterPro"/>
</dbReference>
<dbReference type="SUPFAM" id="SSF53697">
    <property type="entry name" value="SIS domain"/>
    <property type="match status" value="1"/>
</dbReference>
<dbReference type="GO" id="GO:0097367">
    <property type="term" value="F:carbohydrate derivative binding"/>
    <property type="evidence" value="ECO:0007669"/>
    <property type="project" value="InterPro"/>
</dbReference>
<protein>
    <submittedName>
        <fullName evidence="4">Bifunctional phosphoglucose/phosphomannose isomerase</fullName>
    </submittedName>
</protein>
<evidence type="ECO:0000256" key="2">
    <source>
        <dbReference type="ARBA" id="ARBA00023235"/>
    </source>
</evidence>
<name>A0A0G0K869_9BACT</name>
<dbReference type="InterPro" id="IPR019490">
    <property type="entry name" value="Glu6P/Mann6P_isomerase_C"/>
</dbReference>
<dbReference type="EMBL" id="LBUZ01000018">
    <property type="protein sequence ID" value="KKQ75042.1"/>
    <property type="molecule type" value="Genomic_DNA"/>
</dbReference>
<keyword evidence="2 4" id="KW-0413">Isomerase</keyword>
<proteinExistence type="inferred from homology"/>
<dbReference type="InterPro" id="IPR046348">
    <property type="entry name" value="SIS_dom_sf"/>
</dbReference>